<dbReference type="InterPro" id="IPR036390">
    <property type="entry name" value="WH_DNA-bd_sf"/>
</dbReference>
<dbReference type="Pfam" id="PF07729">
    <property type="entry name" value="FCD"/>
    <property type="match status" value="1"/>
</dbReference>
<keyword evidence="3" id="KW-0804">Transcription</keyword>
<dbReference type="EMBL" id="BJLQ01000032">
    <property type="protein sequence ID" value="GEA85347.1"/>
    <property type="molecule type" value="Genomic_DNA"/>
</dbReference>
<dbReference type="OrthoDB" id="8680240at2"/>
<evidence type="ECO:0000256" key="3">
    <source>
        <dbReference type="ARBA" id="ARBA00023163"/>
    </source>
</evidence>
<dbReference type="Gene3D" id="1.20.120.530">
    <property type="entry name" value="GntR ligand-binding domain-like"/>
    <property type="match status" value="1"/>
</dbReference>
<dbReference type="Pfam" id="PF00392">
    <property type="entry name" value="GntR"/>
    <property type="match status" value="1"/>
</dbReference>
<evidence type="ECO:0000313" key="6">
    <source>
        <dbReference type="Proteomes" id="UP000320461"/>
    </source>
</evidence>
<gene>
    <name evidence="5" type="ORF">CGE01nite_25980</name>
</gene>
<dbReference type="InterPro" id="IPR036388">
    <property type="entry name" value="WH-like_DNA-bd_sf"/>
</dbReference>
<keyword evidence="2" id="KW-0238">DNA-binding</keyword>
<proteinExistence type="predicted"/>
<dbReference type="CDD" id="cd07377">
    <property type="entry name" value="WHTH_GntR"/>
    <property type="match status" value="1"/>
</dbReference>
<keyword evidence="6" id="KW-1185">Reference proteome</keyword>
<dbReference type="SUPFAM" id="SSF46785">
    <property type="entry name" value="Winged helix' DNA-binding domain"/>
    <property type="match status" value="1"/>
</dbReference>
<dbReference type="GO" id="GO:0003677">
    <property type="term" value="F:DNA binding"/>
    <property type="evidence" value="ECO:0007669"/>
    <property type="project" value="UniProtKB-KW"/>
</dbReference>
<evidence type="ECO:0000256" key="2">
    <source>
        <dbReference type="ARBA" id="ARBA00023125"/>
    </source>
</evidence>
<evidence type="ECO:0000313" key="5">
    <source>
        <dbReference type="EMBL" id="GEA85347.1"/>
    </source>
</evidence>
<dbReference type="SMART" id="SM00895">
    <property type="entry name" value="FCD"/>
    <property type="match status" value="1"/>
</dbReference>
<dbReference type="PROSITE" id="PS50949">
    <property type="entry name" value="HTH_GNTR"/>
    <property type="match status" value="1"/>
</dbReference>
<name>A0A4Y3KMZ0_9CELL</name>
<dbReference type="InterPro" id="IPR008920">
    <property type="entry name" value="TF_FadR/GntR_C"/>
</dbReference>
<evidence type="ECO:0000256" key="1">
    <source>
        <dbReference type="ARBA" id="ARBA00023015"/>
    </source>
</evidence>
<accession>A0A4Y3KMZ0</accession>
<dbReference type="RefSeq" id="WP_053071653.1">
    <property type="nucleotide sequence ID" value="NZ_BJLQ01000032.1"/>
</dbReference>
<dbReference type="GO" id="GO:0003700">
    <property type="term" value="F:DNA-binding transcription factor activity"/>
    <property type="evidence" value="ECO:0007669"/>
    <property type="project" value="InterPro"/>
</dbReference>
<reference evidence="5 6" key="1">
    <citation type="submission" date="2019-06" db="EMBL/GenBank/DDBJ databases">
        <title>Whole genome shotgun sequence of Cellulomonas gelida NBRC 3748.</title>
        <authorList>
            <person name="Hosoyama A."/>
            <person name="Uohara A."/>
            <person name="Ohji S."/>
            <person name="Ichikawa N."/>
        </authorList>
    </citation>
    <scope>NUCLEOTIDE SEQUENCE [LARGE SCALE GENOMIC DNA]</scope>
    <source>
        <strain evidence="5 6">NBRC 3748</strain>
    </source>
</reference>
<dbReference type="Proteomes" id="UP000320461">
    <property type="component" value="Unassembled WGS sequence"/>
</dbReference>
<dbReference type="PANTHER" id="PTHR43537:SF5">
    <property type="entry name" value="UXU OPERON TRANSCRIPTIONAL REGULATOR"/>
    <property type="match status" value="1"/>
</dbReference>
<dbReference type="PANTHER" id="PTHR43537">
    <property type="entry name" value="TRANSCRIPTIONAL REGULATOR, GNTR FAMILY"/>
    <property type="match status" value="1"/>
</dbReference>
<sequence>MPVPTQTAAVESGRLLLADVVYERLMSVIVSGELAPGEVVREEEIGAWLSVSRTPVRDAMRRLGDQGLLSYQPNRGSRVAPLDPRHLEEVLDVVATLSGKAAARVAPDLGAADLAMVEAHLDEAAKAHANGEGIARAVELDAALDVLLARAGNRVLTRTVVGMRPHVDRLLGLLPGWPEATLVEERTTALVDALRSRDPGTAGDAVHDLVLELGHTLMAEAVRRGLAS</sequence>
<dbReference type="SMART" id="SM00345">
    <property type="entry name" value="HTH_GNTR"/>
    <property type="match status" value="1"/>
</dbReference>
<dbReference type="AlphaFoldDB" id="A0A4Y3KMZ0"/>
<evidence type="ECO:0000259" key="4">
    <source>
        <dbReference type="PROSITE" id="PS50949"/>
    </source>
</evidence>
<protein>
    <submittedName>
        <fullName evidence="5">GntR family transcriptional regulator</fullName>
    </submittedName>
</protein>
<organism evidence="5 6">
    <name type="scientific">Cellulomonas gelida</name>
    <dbReference type="NCBI Taxonomy" id="1712"/>
    <lineage>
        <taxon>Bacteria</taxon>
        <taxon>Bacillati</taxon>
        <taxon>Actinomycetota</taxon>
        <taxon>Actinomycetes</taxon>
        <taxon>Micrococcales</taxon>
        <taxon>Cellulomonadaceae</taxon>
        <taxon>Cellulomonas</taxon>
    </lineage>
</organism>
<dbReference type="InterPro" id="IPR000524">
    <property type="entry name" value="Tscrpt_reg_HTH_GntR"/>
</dbReference>
<keyword evidence="1" id="KW-0805">Transcription regulation</keyword>
<comment type="caution">
    <text evidence="5">The sequence shown here is derived from an EMBL/GenBank/DDBJ whole genome shotgun (WGS) entry which is preliminary data.</text>
</comment>
<dbReference type="SUPFAM" id="SSF48008">
    <property type="entry name" value="GntR ligand-binding domain-like"/>
    <property type="match status" value="1"/>
</dbReference>
<feature type="domain" description="HTH gntR-type" evidence="4">
    <location>
        <begin position="15"/>
        <end position="82"/>
    </location>
</feature>
<dbReference type="Gene3D" id="1.10.10.10">
    <property type="entry name" value="Winged helix-like DNA-binding domain superfamily/Winged helix DNA-binding domain"/>
    <property type="match status" value="1"/>
</dbReference>
<dbReference type="InterPro" id="IPR011711">
    <property type="entry name" value="GntR_C"/>
</dbReference>